<dbReference type="GO" id="GO:0005829">
    <property type="term" value="C:cytosol"/>
    <property type="evidence" value="ECO:0007669"/>
    <property type="project" value="TreeGrafter"/>
</dbReference>
<comment type="caution">
    <text evidence="2">The sequence shown here is derived from an EMBL/GenBank/DDBJ whole genome shotgun (WGS) entry which is preliminary data.</text>
</comment>
<dbReference type="NCBIfam" id="NF008769">
    <property type="entry name" value="PRK11798.2-5"/>
    <property type="match status" value="1"/>
</dbReference>
<dbReference type="RefSeq" id="WP_143235403.1">
    <property type="nucleotide sequence ID" value="NZ_VJWL01000001.1"/>
</dbReference>
<gene>
    <name evidence="2" type="ORF">FM042_06245</name>
</gene>
<dbReference type="NCBIfam" id="NF008763">
    <property type="entry name" value="PRK11798.1-2"/>
    <property type="match status" value="1"/>
</dbReference>
<keyword evidence="3" id="KW-1185">Reference proteome</keyword>
<keyword evidence="2" id="KW-0378">Hydrolase</keyword>
<dbReference type="GO" id="GO:0008233">
    <property type="term" value="F:peptidase activity"/>
    <property type="evidence" value="ECO:0007669"/>
    <property type="project" value="UniProtKB-KW"/>
</dbReference>
<dbReference type="GO" id="GO:0005840">
    <property type="term" value="C:ribosome"/>
    <property type="evidence" value="ECO:0007669"/>
    <property type="project" value="TreeGrafter"/>
</dbReference>
<dbReference type="InterPro" id="IPR007481">
    <property type="entry name" value="SspB"/>
</dbReference>
<dbReference type="SUPFAM" id="SSF101738">
    <property type="entry name" value="SspB-like"/>
    <property type="match status" value="1"/>
</dbReference>
<dbReference type="GO" id="GO:0045732">
    <property type="term" value="P:positive regulation of protein catabolic process"/>
    <property type="evidence" value="ECO:0007669"/>
    <property type="project" value="TreeGrafter"/>
</dbReference>
<dbReference type="Pfam" id="PF04386">
    <property type="entry name" value="SspB"/>
    <property type="match status" value="1"/>
</dbReference>
<dbReference type="PIRSF" id="PIRSF005276">
    <property type="entry name" value="SspB"/>
    <property type="match status" value="1"/>
</dbReference>
<sequence>MTPRRPYLLRALYEWLIDNELTPHLVVDAEFPGTQIPREYVQDGQIVLNIAPGAVQSLRMENNQVQFHARFNGQDQRVYLPMGSLLAIYARENGAGTIFEPEQGLLLEDVANENTHAPNEDSQGKPSGKGKPTLSVVK</sequence>
<proteinExistence type="predicted"/>
<protein>
    <submittedName>
        <fullName evidence="2">ClpXP protease specificity-enhancing factor</fullName>
    </submittedName>
</protein>
<name>A0A552X764_9GAMM</name>
<evidence type="ECO:0000256" key="1">
    <source>
        <dbReference type="SAM" id="MobiDB-lite"/>
    </source>
</evidence>
<keyword evidence="2" id="KW-0645">Protease</keyword>
<evidence type="ECO:0000313" key="3">
    <source>
        <dbReference type="Proteomes" id="UP000320359"/>
    </source>
</evidence>
<evidence type="ECO:0000313" key="2">
    <source>
        <dbReference type="EMBL" id="TRW50423.1"/>
    </source>
</evidence>
<dbReference type="InterPro" id="IPR036760">
    <property type="entry name" value="SspB-like_sf"/>
</dbReference>
<dbReference type="EMBL" id="VJWL01000001">
    <property type="protein sequence ID" value="TRW50423.1"/>
    <property type="molecule type" value="Genomic_DNA"/>
</dbReference>
<dbReference type="OrthoDB" id="9797358at2"/>
<accession>A0A552X764</accession>
<dbReference type="Gene3D" id="2.30.30.220">
    <property type="entry name" value="SspB-like"/>
    <property type="match status" value="1"/>
</dbReference>
<dbReference type="PANTHER" id="PTHR37486:SF1">
    <property type="entry name" value="STRINGENT STARVATION PROTEIN B"/>
    <property type="match status" value="1"/>
</dbReference>
<dbReference type="PANTHER" id="PTHR37486">
    <property type="entry name" value="STRINGENT STARVATION PROTEIN B"/>
    <property type="match status" value="1"/>
</dbReference>
<organism evidence="2 3">
    <name type="scientific">Aliidiomarina halalkaliphila</name>
    <dbReference type="NCBI Taxonomy" id="2593535"/>
    <lineage>
        <taxon>Bacteria</taxon>
        <taxon>Pseudomonadati</taxon>
        <taxon>Pseudomonadota</taxon>
        <taxon>Gammaproteobacteria</taxon>
        <taxon>Alteromonadales</taxon>
        <taxon>Idiomarinaceae</taxon>
        <taxon>Aliidiomarina</taxon>
    </lineage>
</organism>
<dbReference type="AlphaFoldDB" id="A0A552X764"/>
<reference evidence="2 3" key="1">
    <citation type="submission" date="2019-07" db="EMBL/GenBank/DDBJ databases">
        <authorList>
            <person name="Yang M."/>
            <person name="Zhao D."/>
            <person name="Xiang H."/>
        </authorList>
    </citation>
    <scope>NUCLEOTIDE SEQUENCE [LARGE SCALE GENOMIC DNA]</scope>
    <source>
        <strain evidence="2 3">IM1326</strain>
    </source>
</reference>
<feature type="region of interest" description="Disordered" evidence="1">
    <location>
        <begin position="110"/>
        <end position="138"/>
    </location>
</feature>
<dbReference type="GO" id="GO:0006508">
    <property type="term" value="P:proteolysis"/>
    <property type="evidence" value="ECO:0007669"/>
    <property type="project" value="UniProtKB-KW"/>
</dbReference>
<dbReference type="Proteomes" id="UP000320359">
    <property type="component" value="Unassembled WGS sequence"/>
</dbReference>